<dbReference type="Proteomes" id="UP000199031">
    <property type="component" value="Unassembled WGS sequence"/>
</dbReference>
<dbReference type="EMBL" id="FOXQ01000001">
    <property type="protein sequence ID" value="SFP68896.1"/>
    <property type="molecule type" value="Genomic_DNA"/>
</dbReference>
<evidence type="ECO:0000256" key="1">
    <source>
        <dbReference type="ARBA" id="ARBA00006586"/>
    </source>
</evidence>
<evidence type="ECO:0000256" key="4">
    <source>
        <dbReference type="PIRSR" id="PIRSR001227-1"/>
    </source>
</evidence>
<dbReference type="InterPro" id="IPR029055">
    <property type="entry name" value="Ntn_hydrolases_N"/>
</dbReference>
<keyword evidence="5" id="KW-0106">Calcium</keyword>
<feature type="active site" description="Nucleophile" evidence="4">
    <location>
        <position position="291"/>
    </location>
</feature>
<evidence type="ECO:0000256" key="3">
    <source>
        <dbReference type="ARBA" id="ARBA00023145"/>
    </source>
</evidence>
<keyword evidence="7" id="KW-1185">Reference proteome</keyword>
<dbReference type="PANTHER" id="PTHR34218:SF4">
    <property type="entry name" value="ACYL-HOMOSERINE LACTONE ACYLASE QUIP"/>
    <property type="match status" value="1"/>
</dbReference>
<protein>
    <submittedName>
        <fullName evidence="6">Penicillin amidase</fullName>
    </submittedName>
</protein>
<comment type="similarity">
    <text evidence="1">Belongs to the peptidase S45 family.</text>
</comment>
<dbReference type="InterPro" id="IPR043147">
    <property type="entry name" value="Penicillin_amidase_A-knob"/>
</dbReference>
<dbReference type="SUPFAM" id="SSF56235">
    <property type="entry name" value="N-terminal nucleophile aminohydrolases (Ntn hydrolases)"/>
    <property type="match status" value="1"/>
</dbReference>
<dbReference type="Pfam" id="PF01804">
    <property type="entry name" value="Penicil_amidase"/>
    <property type="match status" value="1"/>
</dbReference>
<keyword evidence="2" id="KW-0378">Hydrolase</keyword>
<dbReference type="PIRSF" id="PIRSF001227">
    <property type="entry name" value="Pen_acylase"/>
    <property type="match status" value="1"/>
</dbReference>
<sequence length="821" mass="93227">MRIIGCVIAAIIAIVLIYFLDNQQTLSGSKTPRFGFFLSPQKGFWQNAEPANETFNDNLNFPQLKGATEVFFDERLVPHVYAENENDAWFVQGYLHAKFRLWQMEFQVYAAGGRLSEIMGDSANGTNFLKIDKFFRRLGIVYGAEKALHAMENDPEMKAACDAYTAGVNEYIKTLKENDYPLEYKLLNYKPEPWTNLKTALLTKYMAYDLAGYEEDFERTNVKSFLTKAQYEALFPYVQDSMQPIITNPLPKINSLKFSIPPATTDSLYFNFKTAVAPLNPAIKPDKNNGSNNWAVAGSKTKSGRPILCNDPHLGLNLPSLWYEMQISTPAFNTYGVSLAGAPNILIGFNENIAWGLTNAERDVKDYYEVKFRDSTMQEYWFNDGWRKAELRNEIIKVRNKPSDTEHIAITVWGPVMYDPHYPDKLHTDKYYAVHWQAHEESDDLACILKLVRAKNYDDYIDAISTFSCPGQNFVFADKAGDIAIRQAGKFPALWYRQGDFVMPGFDSTYAWQHYIPDSLEIPMYNPERGFVSSANQSPYDVKTYPYYTPGNFSLYRGWLINRYLSSMQNITTDDMEKLQNNNYNLLAEKAVPLLLSQIVYARLDNKEKQYLSTVASWNLINDAASEGATVFDLWKDSCISRIYGDELHQASLPVPPVEPGTLVKAILKDSVALFADDINTPQKETLKDDVTAAFKSIIPVLEKAKDDNVLAWGKFKDGGITHLLKISAFSRPHLNAGGGKDIINAFKKDHGPSWRMVVELTDDINAYGVYPGGQSGNPGSRYYDNFVDTWAAGKYYRIKLYSKNDIAGKRDNLGRMIFEK</sequence>
<reference evidence="6 7" key="1">
    <citation type="submission" date="2016-10" db="EMBL/GenBank/DDBJ databases">
        <authorList>
            <person name="de Groot N.N."/>
        </authorList>
    </citation>
    <scope>NUCLEOTIDE SEQUENCE [LARGE SCALE GENOMIC DNA]</scope>
    <source>
        <strain evidence="6 7">DSM 28286</strain>
    </source>
</reference>
<gene>
    <name evidence="6" type="ORF">SAMN05444277_101718</name>
</gene>
<dbReference type="InterPro" id="IPR023343">
    <property type="entry name" value="Penicillin_amidase_dom1"/>
</dbReference>
<dbReference type="InterPro" id="IPR002692">
    <property type="entry name" value="S45"/>
</dbReference>
<dbReference type="PANTHER" id="PTHR34218">
    <property type="entry name" value="PEPTIDASE S45 PENICILLIN AMIDASE"/>
    <property type="match status" value="1"/>
</dbReference>
<organism evidence="6 7">
    <name type="scientific">Parafilimonas terrae</name>
    <dbReference type="NCBI Taxonomy" id="1465490"/>
    <lineage>
        <taxon>Bacteria</taxon>
        <taxon>Pseudomonadati</taxon>
        <taxon>Bacteroidota</taxon>
        <taxon>Chitinophagia</taxon>
        <taxon>Chitinophagales</taxon>
        <taxon>Chitinophagaceae</taxon>
        <taxon>Parafilimonas</taxon>
    </lineage>
</organism>
<dbReference type="Gene3D" id="2.30.120.10">
    <property type="match status" value="1"/>
</dbReference>
<feature type="binding site" evidence="5">
    <location>
        <position position="363"/>
    </location>
    <ligand>
        <name>Ca(2+)</name>
        <dbReference type="ChEBI" id="CHEBI:29108"/>
    </ligand>
</feature>
<dbReference type="Gene3D" id="1.10.1400.10">
    <property type="match status" value="1"/>
</dbReference>
<evidence type="ECO:0000256" key="5">
    <source>
        <dbReference type="PIRSR" id="PIRSR001227-2"/>
    </source>
</evidence>
<keyword evidence="5" id="KW-0479">Metal-binding</keyword>
<dbReference type="Gene3D" id="1.10.439.10">
    <property type="entry name" value="Penicillin Amidohydrolase, domain 1"/>
    <property type="match status" value="1"/>
</dbReference>
<comment type="cofactor">
    <cofactor evidence="5">
        <name>Ca(2+)</name>
        <dbReference type="ChEBI" id="CHEBI:29108"/>
    </cofactor>
    <text evidence="5">Binds 1 Ca(2+) ion per dimer.</text>
</comment>
<evidence type="ECO:0000256" key="2">
    <source>
        <dbReference type="ARBA" id="ARBA00022801"/>
    </source>
</evidence>
<dbReference type="InterPro" id="IPR014395">
    <property type="entry name" value="Pen/GL7ACA/AHL_acylase"/>
</dbReference>
<evidence type="ECO:0000313" key="7">
    <source>
        <dbReference type="Proteomes" id="UP000199031"/>
    </source>
</evidence>
<dbReference type="AlphaFoldDB" id="A0A1I5SEX7"/>
<dbReference type="RefSeq" id="WP_090654532.1">
    <property type="nucleotide sequence ID" value="NZ_FOXQ01000001.1"/>
</dbReference>
<dbReference type="OrthoDB" id="9759796at2"/>
<feature type="binding site" evidence="5">
    <location>
        <position position="366"/>
    </location>
    <ligand>
        <name>Ca(2+)</name>
        <dbReference type="ChEBI" id="CHEBI:29108"/>
    </ligand>
</feature>
<dbReference type="Gene3D" id="3.60.20.10">
    <property type="entry name" value="Glutamine Phosphoribosylpyrophosphate, subunit 1, domain 1"/>
    <property type="match status" value="1"/>
</dbReference>
<dbReference type="GO" id="GO:0016811">
    <property type="term" value="F:hydrolase activity, acting on carbon-nitrogen (but not peptide) bonds, in linear amides"/>
    <property type="evidence" value="ECO:0007669"/>
    <property type="project" value="InterPro"/>
</dbReference>
<keyword evidence="3" id="KW-0865">Zymogen</keyword>
<accession>A0A1I5SEX7</accession>
<proteinExistence type="inferred from homology"/>
<dbReference type="GO" id="GO:0017000">
    <property type="term" value="P:antibiotic biosynthetic process"/>
    <property type="evidence" value="ECO:0007669"/>
    <property type="project" value="InterPro"/>
</dbReference>
<dbReference type="GO" id="GO:0046872">
    <property type="term" value="F:metal ion binding"/>
    <property type="evidence" value="ECO:0007669"/>
    <property type="project" value="UniProtKB-KW"/>
</dbReference>
<dbReference type="InterPro" id="IPR043146">
    <property type="entry name" value="Penicillin_amidase_N_B-knob"/>
</dbReference>
<name>A0A1I5SEX7_9BACT</name>
<evidence type="ECO:0000313" key="6">
    <source>
        <dbReference type="EMBL" id="SFP68896.1"/>
    </source>
</evidence>
<dbReference type="STRING" id="1465490.SAMN05444277_101718"/>
<dbReference type="CDD" id="cd03747">
    <property type="entry name" value="Ntn_PGA_like"/>
    <property type="match status" value="1"/>
</dbReference>